<keyword evidence="6" id="KW-1185">Reference proteome</keyword>
<dbReference type="KEGG" id="nja:NSJP_3783"/>
<feature type="transmembrane region" description="Helical" evidence="2">
    <location>
        <begin position="267"/>
        <end position="288"/>
    </location>
</feature>
<evidence type="ECO:0000256" key="2">
    <source>
        <dbReference type="SAM" id="Phobius"/>
    </source>
</evidence>
<dbReference type="OrthoDB" id="9803111at2"/>
<dbReference type="STRING" id="1325564.NSJP_3783"/>
<dbReference type="InterPro" id="IPR051203">
    <property type="entry name" value="Polysaccharide_Synthase-Rel"/>
</dbReference>
<gene>
    <name evidence="5" type="ORF">NSJP_3783</name>
</gene>
<evidence type="ECO:0000313" key="6">
    <source>
        <dbReference type="Proteomes" id="UP000192042"/>
    </source>
</evidence>
<dbReference type="RefSeq" id="WP_080888119.1">
    <property type="nucleotide sequence ID" value="NZ_LT828648.1"/>
</dbReference>
<dbReference type="Proteomes" id="UP000192042">
    <property type="component" value="Chromosome I"/>
</dbReference>
<dbReference type="SUPFAM" id="SSF51735">
    <property type="entry name" value="NAD(P)-binding Rossmann-fold domains"/>
    <property type="match status" value="1"/>
</dbReference>
<sequence>MMMKRAFDVIVAVLGVLASWPLWMVAAILIKLDSRGPIIFRQTRIGRGLRPFSILKFRTMVDDAESRGGLITLGNDARITRIGRLLRRTKMDELPQLLNILKGDMSIVGPRPEVPRYVELFRVDFGEILRIRPGLTDLASLKYIDEATLLQQADRPEHDYRNKILPEKLRLAKLYVRHASLMLDIAIMAQSFLHILRIPLVVFELPGLSSSGSHGAWSCGTWIRSCVVQWRRPLIVALDIGLIILANYLAFWLRFDGAIPAEEVRRFLATLPWLVVIRAAAFVAFRLNEGLWRYVSIWDLRNILIGVATSTMAFYFLVRWGMAMTEYPQSIFVIDSVLLVGFIAGVRLPRRLLREQVLYRNKNKVLIIGAGDSGERIVREMRTRASYRYQPIGFVDDEASLLNQRIHGIKVLGTLKDIPKIIAEYRPEEVVVAMPDAEPSLLRRIISELESCKVSIKTLPGVKDFVAGKSVLSQIRSVSLNDLLARAPIRLCTDALHDMVSGKCVLLTGAGGSIGSELARQICALRPETLVLYERHENSLYTISKQLDDSGCASSIRPVIGDITDARRLSEVMEQTRPHIVFHAAAHKHVPLVEMNPAEAIKNNCMGTRLACEAADRFGVERFVLISTDKAVNPSSVMGATKRVAELIVQEFARRSTTRFLTVRFGNVLGSSGSVLLRFQEQIQNGGPVTVTHPAVKRYFMLIPEAVHLVLQAASLGEQGVIYVLDMGEQIKVLDLARNLVRLSGFVPGDEIPISFVGLRPGEKLEEELLGEGETEEPAEIEKVFRIRPAPSVDLVHFTERLTALETSALLCLSSRALDLLHELVPTFRPVEAQDDLPLLAADNLLNGQVLSAQPTRRGDAPAVTLHP</sequence>
<dbReference type="PANTHER" id="PTHR43318">
    <property type="entry name" value="UDP-N-ACETYLGLUCOSAMINE 4,6-DEHYDRATASE"/>
    <property type="match status" value="1"/>
</dbReference>
<name>A0A1W1IAC8_9BACT</name>
<evidence type="ECO:0000256" key="1">
    <source>
        <dbReference type="ARBA" id="ARBA00007430"/>
    </source>
</evidence>
<dbReference type="InterPro" id="IPR003869">
    <property type="entry name" value="Polysac_CapD-like"/>
</dbReference>
<dbReference type="InterPro" id="IPR029063">
    <property type="entry name" value="SAM-dependent_MTases_sf"/>
</dbReference>
<keyword evidence="2" id="KW-1133">Transmembrane helix</keyword>
<dbReference type="CDD" id="cd05237">
    <property type="entry name" value="UDP_invert_4-6DH_SDR_e"/>
    <property type="match status" value="1"/>
</dbReference>
<reference evidence="5 6" key="1">
    <citation type="submission" date="2017-03" db="EMBL/GenBank/DDBJ databases">
        <authorList>
            <person name="Afonso C.L."/>
            <person name="Miller P.J."/>
            <person name="Scott M.A."/>
            <person name="Spackman E."/>
            <person name="Goraichik I."/>
            <person name="Dimitrov K.M."/>
            <person name="Suarez D.L."/>
            <person name="Swayne D.E."/>
        </authorList>
    </citation>
    <scope>NUCLEOTIDE SEQUENCE [LARGE SCALE GENOMIC DNA]</scope>
    <source>
        <strain evidence="5">Genome sequencing of Nitrospira japonica strain NJ11</strain>
    </source>
</reference>
<dbReference type="InterPro" id="IPR003362">
    <property type="entry name" value="Bact_transf"/>
</dbReference>
<dbReference type="Pfam" id="PF02719">
    <property type="entry name" value="Polysacc_synt_2"/>
    <property type="match status" value="1"/>
</dbReference>
<keyword evidence="2" id="KW-0472">Membrane</keyword>
<accession>A0A1W1IAC8</accession>
<dbReference type="Gene3D" id="3.40.50.720">
    <property type="entry name" value="NAD(P)-binding Rossmann-like Domain"/>
    <property type="match status" value="2"/>
</dbReference>
<dbReference type="PANTHER" id="PTHR43318:SF1">
    <property type="entry name" value="POLYSACCHARIDE BIOSYNTHESIS PROTEIN EPSC-RELATED"/>
    <property type="match status" value="1"/>
</dbReference>
<feature type="domain" description="Polysaccharide biosynthesis protein CapD-like" evidence="4">
    <location>
        <begin position="505"/>
        <end position="788"/>
    </location>
</feature>
<dbReference type="InterPro" id="IPR036291">
    <property type="entry name" value="NAD(P)-bd_dom_sf"/>
</dbReference>
<keyword evidence="2" id="KW-0812">Transmembrane</keyword>
<feature type="domain" description="Bacterial sugar transferase" evidence="3">
    <location>
        <begin position="4"/>
        <end position="196"/>
    </location>
</feature>
<feature type="transmembrane region" description="Helical" evidence="2">
    <location>
        <begin position="234"/>
        <end position="255"/>
    </location>
</feature>
<evidence type="ECO:0000259" key="4">
    <source>
        <dbReference type="Pfam" id="PF02719"/>
    </source>
</evidence>
<protein>
    <submittedName>
        <fullName evidence="5">Polysaccharide biosynthesis protein CapD (Modular protein)</fullName>
    </submittedName>
</protein>
<dbReference type="Pfam" id="PF13727">
    <property type="entry name" value="CoA_binding_3"/>
    <property type="match status" value="1"/>
</dbReference>
<dbReference type="Pfam" id="PF02397">
    <property type="entry name" value="Bac_transf"/>
    <property type="match status" value="1"/>
</dbReference>
<evidence type="ECO:0000313" key="5">
    <source>
        <dbReference type="EMBL" id="SLM49950.1"/>
    </source>
</evidence>
<evidence type="ECO:0000259" key="3">
    <source>
        <dbReference type="Pfam" id="PF02397"/>
    </source>
</evidence>
<proteinExistence type="inferred from homology"/>
<dbReference type="SUPFAM" id="SSF53335">
    <property type="entry name" value="S-adenosyl-L-methionine-dependent methyltransferases"/>
    <property type="match status" value="1"/>
</dbReference>
<dbReference type="AlphaFoldDB" id="A0A1W1IAC8"/>
<comment type="similarity">
    <text evidence="1">Belongs to the polysaccharide synthase family.</text>
</comment>
<organism evidence="5 6">
    <name type="scientific">Nitrospira japonica</name>
    <dbReference type="NCBI Taxonomy" id="1325564"/>
    <lineage>
        <taxon>Bacteria</taxon>
        <taxon>Pseudomonadati</taxon>
        <taxon>Nitrospirota</taxon>
        <taxon>Nitrospiria</taxon>
        <taxon>Nitrospirales</taxon>
        <taxon>Nitrospiraceae</taxon>
        <taxon>Nitrospira</taxon>
    </lineage>
</organism>
<dbReference type="EMBL" id="LT828648">
    <property type="protein sequence ID" value="SLM49950.1"/>
    <property type="molecule type" value="Genomic_DNA"/>
</dbReference>
<feature type="transmembrane region" description="Helical" evidence="2">
    <location>
        <begin position="300"/>
        <end position="318"/>
    </location>
</feature>